<organism evidence="2 3">
    <name type="scientific">Brachionus plicatilis</name>
    <name type="common">Marine rotifer</name>
    <name type="synonym">Brachionus muelleri</name>
    <dbReference type="NCBI Taxonomy" id="10195"/>
    <lineage>
        <taxon>Eukaryota</taxon>
        <taxon>Metazoa</taxon>
        <taxon>Spiralia</taxon>
        <taxon>Gnathifera</taxon>
        <taxon>Rotifera</taxon>
        <taxon>Eurotatoria</taxon>
        <taxon>Monogononta</taxon>
        <taxon>Pseudotrocha</taxon>
        <taxon>Ploima</taxon>
        <taxon>Brachionidae</taxon>
        <taxon>Brachionus</taxon>
    </lineage>
</organism>
<keyword evidence="1" id="KW-0732">Signal</keyword>
<dbReference type="EMBL" id="REGN01001552">
    <property type="protein sequence ID" value="RNA33924.1"/>
    <property type="molecule type" value="Genomic_DNA"/>
</dbReference>
<dbReference type="Proteomes" id="UP000276133">
    <property type="component" value="Unassembled WGS sequence"/>
</dbReference>
<evidence type="ECO:0000256" key="1">
    <source>
        <dbReference type="SAM" id="SignalP"/>
    </source>
</evidence>
<evidence type="ECO:0000313" key="3">
    <source>
        <dbReference type="Proteomes" id="UP000276133"/>
    </source>
</evidence>
<gene>
    <name evidence="2" type="ORF">BpHYR1_004329</name>
</gene>
<keyword evidence="3" id="KW-1185">Reference proteome</keyword>
<proteinExistence type="predicted"/>
<protein>
    <submittedName>
        <fullName evidence="2">Uncharacterized protein</fullName>
    </submittedName>
</protein>
<feature type="chain" id="PRO_5018014435" evidence="1">
    <location>
        <begin position="25"/>
        <end position="63"/>
    </location>
</feature>
<dbReference type="AlphaFoldDB" id="A0A3M7SDL8"/>
<sequence length="63" mass="7220">MFTGVCSIFSIKTFFLLQLLDMLCQKSTILMLTRFPDYQSSVLRGKLNSGFKTGNQKCYLNNN</sequence>
<accession>A0A3M7SDL8</accession>
<reference evidence="2 3" key="1">
    <citation type="journal article" date="2018" name="Sci. Rep.">
        <title>Genomic signatures of local adaptation to the degree of environmental predictability in rotifers.</title>
        <authorList>
            <person name="Franch-Gras L."/>
            <person name="Hahn C."/>
            <person name="Garcia-Roger E.M."/>
            <person name="Carmona M.J."/>
            <person name="Serra M."/>
            <person name="Gomez A."/>
        </authorList>
    </citation>
    <scope>NUCLEOTIDE SEQUENCE [LARGE SCALE GENOMIC DNA]</scope>
    <source>
        <strain evidence="2">HYR1</strain>
    </source>
</reference>
<comment type="caution">
    <text evidence="2">The sequence shown here is derived from an EMBL/GenBank/DDBJ whole genome shotgun (WGS) entry which is preliminary data.</text>
</comment>
<feature type="signal peptide" evidence="1">
    <location>
        <begin position="1"/>
        <end position="24"/>
    </location>
</feature>
<name>A0A3M7SDL8_BRAPC</name>
<evidence type="ECO:0000313" key="2">
    <source>
        <dbReference type="EMBL" id="RNA33924.1"/>
    </source>
</evidence>